<dbReference type="Proteomes" id="UP001208054">
    <property type="component" value="Unassembled WGS sequence"/>
</dbReference>
<evidence type="ECO:0008006" key="4">
    <source>
        <dbReference type="Google" id="ProtNLM"/>
    </source>
</evidence>
<feature type="transmembrane region" description="Helical" evidence="1">
    <location>
        <begin position="208"/>
        <end position="237"/>
    </location>
</feature>
<dbReference type="RefSeq" id="WP_197610793.1">
    <property type="nucleotide sequence ID" value="NZ_JAHWBK010000002.1"/>
</dbReference>
<proteinExistence type="predicted"/>
<evidence type="ECO:0000256" key="1">
    <source>
        <dbReference type="SAM" id="Phobius"/>
    </source>
</evidence>
<feature type="transmembrane region" description="Helical" evidence="1">
    <location>
        <begin position="289"/>
        <end position="310"/>
    </location>
</feature>
<name>A0ABT2XBW2_9GAMM</name>
<feature type="transmembrane region" description="Helical" evidence="1">
    <location>
        <begin position="78"/>
        <end position="97"/>
    </location>
</feature>
<feature type="transmembrane region" description="Helical" evidence="1">
    <location>
        <begin position="258"/>
        <end position="277"/>
    </location>
</feature>
<dbReference type="EMBL" id="JAHWBK010000002">
    <property type="protein sequence ID" value="MCV0323430.1"/>
    <property type="molecule type" value="Genomic_DNA"/>
</dbReference>
<keyword evidence="1" id="KW-1133">Transmembrane helix</keyword>
<gene>
    <name evidence="2" type="ORF">KYJ44_03790</name>
</gene>
<evidence type="ECO:0000313" key="2">
    <source>
        <dbReference type="EMBL" id="MCV0323430.1"/>
    </source>
</evidence>
<feature type="transmembrane region" description="Helical" evidence="1">
    <location>
        <begin position="20"/>
        <end position="41"/>
    </location>
</feature>
<sequence length="374" mass="41082">MAIFQVIGLRECLRSIKEALWVASLLSAFLVFLALNANYIGSSSLPLVQIFGYVIALTAMPVFFGARSVELYYRNAEGILRFAFWIIVVYSFLQKVFGDYALVVPGLTANYQDATTPNFLSEKNNMIWGIGYLKATSTYQNGNLYGVNLLLIGFLYISSLRRQFKSFAIALVAMGLSCILTASASVYLGFAAGALHLALSYKGGARAAILLVIATALVGVPLVAVMLSGDSIIFSILQERILNRDLTQGGGRVVKVVGYLDALIEDPLVLFTGMLFYPRVFSEIYEITYLSALQMFGLFVSMSFGLFVAIKSFMLRKTVYFTPIVAYLVAAVSDGASWLPPTMTNFFLVLGICHAWKSVDDSRMTHSLKVSARK</sequence>
<feature type="transmembrane region" description="Helical" evidence="1">
    <location>
        <begin position="47"/>
        <end position="66"/>
    </location>
</feature>
<protein>
    <recommendedName>
        <fullName evidence="4">Polymerase</fullName>
    </recommendedName>
</protein>
<feature type="transmembrane region" description="Helical" evidence="1">
    <location>
        <begin position="142"/>
        <end position="160"/>
    </location>
</feature>
<evidence type="ECO:0000313" key="3">
    <source>
        <dbReference type="Proteomes" id="UP001208054"/>
    </source>
</evidence>
<organism evidence="2 3">
    <name type="scientific">Stenotrophomonas riyadhensis</name>
    <dbReference type="NCBI Taxonomy" id="2859893"/>
    <lineage>
        <taxon>Bacteria</taxon>
        <taxon>Pseudomonadati</taxon>
        <taxon>Pseudomonadota</taxon>
        <taxon>Gammaproteobacteria</taxon>
        <taxon>Lysobacterales</taxon>
        <taxon>Lysobacteraceae</taxon>
        <taxon>Stenotrophomonas</taxon>
    </lineage>
</organism>
<keyword evidence="1" id="KW-0472">Membrane</keyword>
<feature type="transmembrane region" description="Helical" evidence="1">
    <location>
        <begin position="167"/>
        <end position="188"/>
    </location>
</feature>
<accession>A0ABT2XBW2</accession>
<reference evidence="2 3" key="1">
    <citation type="submission" date="2021-07" db="EMBL/GenBank/DDBJ databases">
        <title>Clinical implication of Pseudomonas aeruginosa: further insight on the antimicrobial resistance.</title>
        <authorList>
            <person name="Macori G."/>
            <person name="Fanning S."/>
            <person name="Alqahtani A."/>
        </authorList>
    </citation>
    <scope>NUCLEOTIDE SEQUENCE [LARGE SCALE GENOMIC DNA]</scope>
    <source>
        <strain evidence="2 3">CFS3442</strain>
    </source>
</reference>
<keyword evidence="1" id="KW-0812">Transmembrane</keyword>
<keyword evidence="3" id="KW-1185">Reference proteome</keyword>
<comment type="caution">
    <text evidence="2">The sequence shown here is derived from an EMBL/GenBank/DDBJ whole genome shotgun (WGS) entry which is preliminary data.</text>
</comment>